<dbReference type="AlphaFoldDB" id="A0A6L3T755"/>
<reference evidence="2 3" key="1">
    <citation type="submission" date="2019-09" db="EMBL/GenBank/DDBJ databases">
        <title>YIM 48816 draft genome.</title>
        <authorList>
            <person name="Jiang L."/>
        </authorList>
    </citation>
    <scope>NUCLEOTIDE SEQUENCE [LARGE SCALE GENOMIC DNA]</scope>
    <source>
        <strain evidence="2 3">YIM 48816</strain>
    </source>
</reference>
<dbReference type="Proteomes" id="UP000474159">
    <property type="component" value="Unassembled WGS sequence"/>
</dbReference>
<evidence type="ECO:0000256" key="1">
    <source>
        <dbReference type="SAM" id="MobiDB-lite"/>
    </source>
</evidence>
<evidence type="ECO:0000313" key="2">
    <source>
        <dbReference type="EMBL" id="KAB1079338.1"/>
    </source>
</evidence>
<name>A0A6L3T755_9HYPH</name>
<keyword evidence="3" id="KW-1185">Reference proteome</keyword>
<organism evidence="2 3">
    <name type="scientific">Methylobacterium soli</name>
    <dbReference type="NCBI Taxonomy" id="553447"/>
    <lineage>
        <taxon>Bacteria</taxon>
        <taxon>Pseudomonadati</taxon>
        <taxon>Pseudomonadota</taxon>
        <taxon>Alphaproteobacteria</taxon>
        <taxon>Hyphomicrobiales</taxon>
        <taxon>Methylobacteriaceae</taxon>
        <taxon>Methylobacterium</taxon>
    </lineage>
</organism>
<dbReference type="OrthoDB" id="8264995at2"/>
<sequence>MWGNGLFTRVDNWSREPGMPLALGECHPDAEVIEAEIRDLDVEALDLAPYQIGHGLRPHCEVERIGRLVRRDAIAWLITFAKKGGRPDIGEHVTCEPALSANGKVTVWRTVSTPCGTDLHGQPLFITSDEVAVSKGDLRDVGLFCALHWTRNADDVAEDRARYAVWHAALTYLAGRLPELRSVEVRAPLAPATPWISQPTPPAPLQSLIPANDTDLTPARHPVRRPRPRPASPVRHIDPATYTHAA</sequence>
<accession>A0A6L3T755</accession>
<protein>
    <submittedName>
        <fullName evidence="2">Uncharacterized protein</fullName>
    </submittedName>
</protein>
<feature type="region of interest" description="Disordered" evidence="1">
    <location>
        <begin position="192"/>
        <end position="246"/>
    </location>
</feature>
<dbReference type="RefSeq" id="WP_151000073.1">
    <property type="nucleotide sequence ID" value="NZ_VZZK01000009.1"/>
</dbReference>
<dbReference type="EMBL" id="VZZK01000009">
    <property type="protein sequence ID" value="KAB1079338.1"/>
    <property type="molecule type" value="Genomic_DNA"/>
</dbReference>
<proteinExistence type="predicted"/>
<comment type="caution">
    <text evidence="2">The sequence shown here is derived from an EMBL/GenBank/DDBJ whole genome shotgun (WGS) entry which is preliminary data.</text>
</comment>
<gene>
    <name evidence="2" type="ORF">F6X53_11050</name>
</gene>
<evidence type="ECO:0000313" key="3">
    <source>
        <dbReference type="Proteomes" id="UP000474159"/>
    </source>
</evidence>